<accession>A0A7Z0B6Y8</accession>
<feature type="region of interest" description="Disordered" evidence="1">
    <location>
        <begin position="96"/>
        <end position="118"/>
    </location>
</feature>
<gene>
    <name evidence="2" type="ORF">GGD40_001729</name>
</gene>
<feature type="compositionally biased region" description="Basic and acidic residues" evidence="1">
    <location>
        <begin position="38"/>
        <end position="52"/>
    </location>
</feature>
<evidence type="ECO:0000313" key="3">
    <source>
        <dbReference type="Proteomes" id="UP000540929"/>
    </source>
</evidence>
<dbReference type="InterPro" id="IPR018924">
    <property type="entry name" value="DUF2486"/>
</dbReference>
<keyword evidence="3" id="KW-1185">Reference proteome</keyword>
<organism evidence="2 3">
    <name type="scientific">Paraburkholderia bryophila</name>
    <dbReference type="NCBI Taxonomy" id="420952"/>
    <lineage>
        <taxon>Bacteria</taxon>
        <taxon>Pseudomonadati</taxon>
        <taxon>Pseudomonadota</taxon>
        <taxon>Betaproteobacteria</taxon>
        <taxon>Burkholderiales</taxon>
        <taxon>Burkholderiaceae</taxon>
        <taxon>Paraburkholderia</taxon>
    </lineage>
</organism>
<reference evidence="2 3" key="1">
    <citation type="submission" date="2020-07" db="EMBL/GenBank/DDBJ databases">
        <title>Exploring microbial biodiversity for novel pathways involved in the catabolism of aromatic compounds derived from lignin.</title>
        <authorList>
            <person name="Elkins J."/>
        </authorList>
    </citation>
    <scope>NUCLEOTIDE SEQUENCE [LARGE SCALE GENOMIC DNA]</scope>
    <source>
        <strain evidence="2 3">H2C3C</strain>
    </source>
</reference>
<evidence type="ECO:0000313" key="2">
    <source>
        <dbReference type="EMBL" id="NYH22250.1"/>
    </source>
</evidence>
<feature type="region of interest" description="Disordered" evidence="1">
    <location>
        <begin position="1"/>
        <end position="52"/>
    </location>
</feature>
<sequence length="236" mass="25493">MSDPHDNSIPVLSEILVPGNPVQARHPSNDAAGPAEHSITEDGAPREPGFRTEPVLEPHAMHAHELAAEQGPAAEPPPLPTLDEVLELGRVAAPEPVHTPAHGADHHPKKRSRAHHAHDDVPERDAGVFNRAEPLAPFEAGTSVPPDIAHETTAAPQLGLVDADLIAERLRGRFASFLTGEGRDVIEARCRDALQEHTGWLVSQITREVALTLETEMTAWVREAVEEEIARRSGHA</sequence>
<evidence type="ECO:0008006" key="4">
    <source>
        <dbReference type="Google" id="ProtNLM"/>
    </source>
</evidence>
<protein>
    <recommendedName>
        <fullName evidence="4">DUF2486 family protein</fullName>
    </recommendedName>
</protein>
<dbReference type="Proteomes" id="UP000540929">
    <property type="component" value="Unassembled WGS sequence"/>
</dbReference>
<dbReference type="AlphaFoldDB" id="A0A7Z0B6Y8"/>
<dbReference type="EMBL" id="JACCAS010000001">
    <property type="protein sequence ID" value="NYH22250.1"/>
    <property type="molecule type" value="Genomic_DNA"/>
</dbReference>
<feature type="compositionally biased region" description="Basic residues" evidence="1">
    <location>
        <begin position="107"/>
        <end position="116"/>
    </location>
</feature>
<dbReference type="Pfam" id="PF10667">
    <property type="entry name" value="DUF2486"/>
    <property type="match status" value="1"/>
</dbReference>
<name>A0A7Z0B6Y8_9BURK</name>
<comment type="caution">
    <text evidence="2">The sequence shown here is derived from an EMBL/GenBank/DDBJ whole genome shotgun (WGS) entry which is preliminary data.</text>
</comment>
<evidence type="ECO:0000256" key="1">
    <source>
        <dbReference type="SAM" id="MobiDB-lite"/>
    </source>
</evidence>
<dbReference type="RefSeq" id="WP_179706459.1">
    <property type="nucleotide sequence ID" value="NZ_JACCAS010000001.1"/>
</dbReference>
<proteinExistence type="predicted"/>